<evidence type="ECO:0000313" key="1">
    <source>
        <dbReference type="EMBL" id="QOY91471.1"/>
    </source>
</evidence>
<dbReference type="KEGG" id="pfer:IRI77_16435"/>
<reference evidence="1 2" key="1">
    <citation type="submission" date="2020-10" db="EMBL/GenBank/DDBJ databases">
        <title>Complete genome sequence of Paludibaculum fermentans P105T, a facultatively anaerobic acidobacterium capable of dissimilatory Fe(III) reduction.</title>
        <authorList>
            <person name="Dedysh S.N."/>
            <person name="Beletsky A.V."/>
            <person name="Kulichevskaya I.S."/>
            <person name="Mardanov A.V."/>
            <person name="Ravin N.V."/>
        </authorList>
    </citation>
    <scope>NUCLEOTIDE SEQUENCE [LARGE SCALE GENOMIC DNA]</scope>
    <source>
        <strain evidence="1 2">P105</strain>
    </source>
</reference>
<accession>A0A7S7NX82</accession>
<proteinExistence type="predicted"/>
<dbReference type="RefSeq" id="WP_194453125.1">
    <property type="nucleotide sequence ID" value="NZ_CP063849.1"/>
</dbReference>
<name>A0A7S7NX82_PALFE</name>
<protein>
    <recommendedName>
        <fullName evidence="3">Carboxypeptidase regulatory-like domain-containing protein</fullName>
    </recommendedName>
</protein>
<organism evidence="1 2">
    <name type="scientific">Paludibaculum fermentans</name>
    <dbReference type="NCBI Taxonomy" id="1473598"/>
    <lineage>
        <taxon>Bacteria</taxon>
        <taxon>Pseudomonadati</taxon>
        <taxon>Acidobacteriota</taxon>
        <taxon>Terriglobia</taxon>
        <taxon>Bryobacterales</taxon>
        <taxon>Bryobacteraceae</taxon>
        <taxon>Paludibaculum</taxon>
    </lineage>
</organism>
<keyword evidence="2" id="KW-1185">Reference proteome</keyword>
<dbReference type="Proteomes" id="UP000593892">
    <property type="component" value="Chromosome"/>
</dbReference>
<evidence type="ECO:0000313" key="2">
    <source>
        <dbReference type="Proteomes" id="UP000593892"/>
    </source>
</evidence>
<sequence length="204" mass="22225">MNHVFTLFVLTSIAASGQGPISDSARMANIHVLVTDGWGNPVSEAMVQLKPMGGWGSPRWIRYPKESRITIPPGAYVVSVDANGFRKYADIGDFSAGKSFVPLSLVVADIETPEPDRQPSLIGRVARALLTNPPFWIRIVGINSGDARNIEIDDTGTFAIPHLLPGRYMVFVMNAGVLKDSRIVEVRSISKEIEIDAPEKALPE</sequence>
<dbReference type="EMBL" id="CP063849">
    <property type="protein sequence ID" value="QOY91471.1"/>
    <property type="molecule type" value="Genomic_DNA"/>
</dbReference>
<evidence type="ECO:0008006" key="3">
    <source>
        <dbReference type="Google" id="ProtNLM"/>
    </source>
</evidence>
<gene>
    <name evidence="1" type="ORF">IRI77_16435</name>
</gene>
<dbReference type="AlphaFoldDB" id="A0A7S7NX82"/>